<keyword evidence="1" id="KW-1133">Transmembrane helix</keyword>
<dbReference type="EMBL" id="JBHTAS010000001">
    <property type="protein sequence ID" value="MFC7140504.1"/>
    <property type="molecule type" value="Genomic_DNA"/>
</dbReference>
<dbReference type="GeneID" id="78820795"/>
<dbReference type="RefSeq" id="WP_274326060.1">
    <property type="nucleotide sequence ID" value="NZ_CP118158.1"/>
</dbReference>
<organism evidence="2 3">
    <name type="scientific">Halosimplex aquaticum</name>
    <dbReference type="NCBI Taxonomy" id="3026162"/>
    <lineage>
        <taxon>Archaea</taxon>
        <taxon>Methanobacteriati</taxon>
        <taxon>Methanobacteriota</taxon>
        <taxon>Stenosarchaea group</taxon>
        <taxon>Halobacteria</taxon>
        <taxon>Halobacteriales</taxon>
        <taxon>Haloarculaceae</taxon>
        <taxon>Halosimplex</taxon>
    </lineage>
</organism>
<reference evidence="2 3" key="1">
    <citation type="journal article" date="2019" name="Int. J. Syst. Evol. Microbiol.">
        <title>The Global Catalogue of Microorganisms (GCM) 10K type strain sequencing project: providing services to taxonomists for standard genome sequencing and annotation.</title>
        <authorList>
            <consortium name="The Broad Institute Genomics Platform"/>
            <consortium name="The Broad Institute Genome Sequencing Center for Infectious Disease"/>
            <person name="Wu L."/>
            <person name="Ma J."/>
        </authorList>
    </citation>
    <scope>NUCLEOTIDE SEQUENCE [LARGE SCALE GENOMIC DNA]</scope>
    <source>
        <strain evidence="2 3">XZYJT29</strain>
    </source>
</reference>
<evidence type="ECO:0000313" key="3">
    <source>
        <dbReference type="Proteomes" id="UP001596432"/>
    </source>
</evidence>
<comment type="caution">
    <text evidence="2">The sequence shown here is derived from an EMBL/GenBank/DDBJ whole genome shotgun (WGS) entry which is preliminary data.</text>
</comment>
<feature type="transmembrane region" description="Helical" evidence="1">
    <location>
        <begin position="77"/>
        <end position="107"/>
    </location>
</feature>
<proteinExistence type="predicted"/>
<feature type="transmembrane region" description="Helical" evidence="1">
    <location>
        <begin position="47"/>
        <end position="70"/>
    </location>
</feature>
<evidence type="ECO:0000313" key="2">
    <source>
        <dbReference type="EMBL" id="MFC7140504.1"/>
    </source>
</evidence>
<protein>
    <submittedName>
        <fullName evidence="2">Uncharacterized protein</fullName>
    </submittedName>
</protein>
<keyword evidence="1" id="KW-0472">Membrane</keyword>
<keyword evidence="3" id="KW-1185">Reference proteome</keyword>
<keyword evidence="1" id="KW-0812">Transmembrane</keyword>
<sequence length="117" mass="12667">MEWAVNGQRLPRVATSLLIAVGILAFVFSIAVFVIPPPSRLVSVLPANYKILLAVLGVAGGIAHLLAGIWTRKRRPLFRIVAVTLGGMVLLQVSVPVDILVVILLALSRDEFDDSDW</sequence>
<accession>A0ABD5XZN4</accession>
<feature type="transmembrane region" description="Helical" evidence="1">
    <location>
        <begin position="12"/>
        <end position="35"/>
    </location>
</feature>
<dbReference type="AlphaFoldDB" id="A0ABD5XZN4"/>
<gene>
    <name evidence="2" type="ORF">ACFQMA_11775</name>
</gene>
<dbReference type="Proteomes" id="UP001596432">
    <property type="component" value="Unassembled WGS sequence"/>
</dbReference>
<name>A0ABD5XZN4_9EURY</name>
<evidence type="ECO:0000256" key="1">
    <source>
        <dbReference type="SAM" id="Phobius"/>
    </source>
</evidence>